<reference evidence="3 4" key="1">
    <citation type="submission" date="2021-01" db="EMBL/GenBank/DDBJ databases">
        <title>Sequencing the genomes of 1000 actinobacteria strains.</title>
        <authorList>
            <person name="Klenk H.-P."/>
        </authorList>
    </citation>
    <scope>NUCLEOTIDE SEQUENCE [LARGE SCALE GENOMIC DNA]</scope>
    <source>
        <strain evidence="3 4">DSM 13657</strain>
    </source>
</reference>
<evidence type="ECO:0000313" key="4">
    <source>
        <dbReference type="Proteomes" id="UP000809290"/>
    </source>
</evidence>
<feature type="transmembrane region" description="Helical" evidence="1">
    <location>
        <begin position="47"/>
        <end position="68"/>
    </location>
</feature>
<keyword evidence="4" id="KW-1185">Reference proteome</keyword>
<organism evidence="3 4">
    <name type="scientific">Brevibacterium paucivorans</name>
    <dbReference type="NCBI Taxonomy" id="170994"/>
    <lineage>
        <taxon>Bacteria</taxon>
        <taxon>Bacillati</taxon>
        <taxon>Actinomycetota</taxon>
        <taxon>Actinomycetes</taxon>
        <taxon>Micrococcales</taxon>
        <taxon>Brevibacteriaceae</taxon>
        <taxon>Brevibacterium</taxon>
    </lineage>
</organism>
<feature type="domain" description="Transglycosylase SLT" evidence="2">
    <location>
        <begin position="206"/>
        <end position="248"/>
    </location>
</feature>
<evidence type="ECO:0000313" key="3">
    <source>
        <dbReference type="EMBL" id="MBM7815977.1"/>
    </source>
</evidence>
<evidence type="ECO:0000259" key="2">
    <source>
        <dbReference type="Pfam" id="PF13406"/>
    </source>
</evidence>
<keyword evidence="1" id="KW-0812">Transmembrane</keyword>
<dbReference type="Gene3D" id="1.10.530.10">
    <property type="match status" value="1"/>
</dbReference>
<dbReference type="InterPro" id="IPR031304">
    <property type="entry name" value="SLT_2"/>
</dbReference>
<gene>
    <name evidence="3" type="ORF">JOE56_000671</name>
</gene>
<dbReference type="PANTHER" id="PTHR30163:SF8">
    <property type="entry name" value="LYTIC MUREIN TRANSGLYCOSYLASE"/>
    <property type="match status" value="1"/>
</dbReference>
<name>A0ABS2SI99_9MICO</name>
<dbReference type="InterPro" id="IPR043426">
    <property type="entry name" value="MltB-like"/>
</dbReference>
<comment type="caution">
    <text evidence="3">The sequence shown here is derived from an EMBL/GenBank/DDBJ whole genome shotgun (WGS) entry which is preliminary data.</text>
</comment>
<accession>A0ABS2SI99</accession>
<proteinExistence type="predicted"/>
<dbReference type="PANTHER" id="PTHR30163">
    <property type="entry name" value="MEMBRANE-BOUND LYTIC MUREIN TRANSGLYCOSYLASE B"/>
    <property type="match status" value="1"/>
</dbReference>
<keyword evidence="1" id="KW-0472">Membrane</keyword>
<dbReference type="Pfam" id="PF13406">
    <property type="entry name" value="SLT_2"/>
    <property type="match status" value="1"/>
</dbReference>
<dbReference type="CDD" id="cd13399">
    <property type="entry name" value="Slt35-like"/>
    <property type="match status" value="1"/>
</dbReference>
<dbReference type="RefSeq" id="WP_204514831.1">
    <property type="nucleotide sequence ID" value="NZ_JAFBCP010000001.1"/>
</dbReference>
<dbReference type="InterPro" id="IPR023346">
    <property type="entry name" value="Lysozyme-like_dom_sf"/>
</dbReference>
<dbReference type="Proteomes" id="UP000809290">
    <property type="component" value="Unassembled WGS sequence"/>
</dbReference>
<sequence>MHREDERYASSLHDTVEIPKVTTKPKASTKAKVSTKAATTSAGVSRWWAIPLMAMSIAMVVLAGLVFVNLRTDGADSQAEEVVEIPAPVVPSMPAVDPVAGGVAVDNPWLRETSEKSGIPKRVLQAYVAATVWAAQRSPQCGLSWNTLAGIGKIETDHGRYKGASVNDSGEVTPHLFGVQLRGEGTAHIRDTDGGRLDGDRTHDRAVGPMQFIPATWNQVAVDGNGDGTKDPHNIDDATASAAAFLCANNRNLSDLNGYTDAIKAYNPSDQYVRDVANEAQRIAQVVGQPAQSEQNGAI</sequence>
<evidence type="ECO:0000256" key="1">
    <source>
        <dbReference type="SAM" id="Phobius"/>
    </source>
</evidence>
<dbReference type="EMBL" id="JAFBCP010000001">
    <property type="protein sequence ID" value="MBM7815977.1"/>
    <property type="molecule type" value="Genomic_DNA"/>
</dbReference>
<keyword evidence="1" id="KW-1133">Transmembrane helix</keyword>
<dbReference type="SUPFAM" id="SSF53955">
    <property type="entry name" value="Lysozyme-like"/>
    <property type="match status" value="1"/>
</dbReference>
<protein>
    <submittedName>
        <fullName evidence="3">Membrane-bound lytic murein transglycosylase B</fullName>
    </submittedName>
</protein>